<gene>
    <name evidence="2" type="ORF">HNR61_006224</name>
</gene>
<dbReference type="RefSeq" id="WP_182846624.1">
    <property type="nucleotide sequence ID" value="NZ_BAAALP010000011.1"/>
</dbReference>
<dbReference type="AlphaFoldDB" id="A0A7W3QPE5"/>
<organism evidence="2 3">
    <name type="scientific">Actinomadura namibiensis</name>
    <dbReference type="NCBI Taxonomy" id="182080"/>
    <lineage>
        <taxon>Bacteria</taxon>
        <taxon>Bacillati</taxon>
        <taxon>Actinomycetota</taxon>
        <taxon>Actinomycetes</taxon>
        <taxon>Streptosporangiales</taxon>
        <taxon>Thermomonosporaceae</taxon>
        <taxon>Actinomadura</taxon>
    </lineage>
</organism>
<keyword evidence="1" id="KW-0732">Signal</keyword>
<keyword evidence="3" id="KW-1185">Reference proteome</keyword>
<evidence type="ECO:0000256" key="1">
    <source>
        <dbReference type="SAM" id="SignalP"/>
    </source>
</evidence>
<accession>A0A7W3QPE5</accession>
<proteinExistence type="predicted"/>
<name>A0A7W3QPE5_ACTNM</name>
<dbReference type="PROSITE" id="PS51257">
    <property type="entry name" value="PROKAR_LIPOPROTEIN"/>
    <property type="match status" value="1"/>
</dbReference>
<dbReference type="Proteomes" id="UP000572680">
    <property type="component" value="Unassembled WGS sequence"/>
</dbReference>
<comment type="caution">
    <text evidence="2">The sequence shown here is derived from an EMBL/GenBank/DDBJ whole genome shotgun (WGS) entry which is preliminary data.</text>
</comment>
<sequence>MRHLRTPLGMAFVLVACVALPTAASPVTRSPVGPDTTVQLTAAARALVETRSRALVAPRRPAEQRPPVEVLGVRISPDLVRRQERAVRELETRNRAPVAGGPAFTEARTRLAARRTVRVGDLITLEAVEHTEVRYDTGAVTQSVRRGFDFRERGEELVLVRERVLDPAARPINDPDESPAR</sequence>
<evidence type="ECO:0000313" key="2">
    <source>
        <dbReference type="EMBL" id="MBA8954567.1"/>
    </source>
</evidence>
<feature type="chain" id="PRO_5038648279" evidence="1">
    <location>
        <begin position="25"/>
        <end position="181"/>
    </location>
</feature>
<dbReference type="EMBL" id="JACJIA010000009">
    <property type="protein sequence ID" value="MBA8954567.1"/>
    <property type="molecule type" value="Genomic_DNA"/>
</dbReference>
<evidence type="ECO:0000313" key="3">
    <source>
        <dbReference type="Proteomes" id="UP000572680"/>
    </source>
</evidence>
<protein>
    <submittedName>
        <fullName evidence="2">Uncharacterized protein</fullName>
    </submittedName>
</protein>
<feature type="signal peptide" evidence="1">
    <location>
        <begin position="1"/>
        <end position="24"/>
    </location>
</feature>
<reference evidence="2 3" key="1">
    <citation type="submission" date="2020-08" db="EMBL/GenBank/DDBJ databases">
        <title>Genomic Encyclopedia of Type Strains, Phase IV (KMG-IV): sequencing the most valuable type-strain genomes for metagenomic binning, comparative biology and taxonomic classification.</title>
        <authorList>
            <person name="Goeker M."/>
        </authorList>
    </citation>
    <scope>NUCLEOTIDE SEQUENCE [LARGE SCALE GENOMIC DNA]</scope>
    <source>
        <strain evidence="2 3">DSM 44197</strain>
    </source>
</reference>